<feature type="domain" description="RNase H type-1" evidence="1">
    <location>
        <begin position="2"/>
        <end position="108"/>
    </location>
</feature>
<dbReference type="Gene3D" id="3.30.420.10">
    <property type="entry name" value="Ribonuclease H-like superfamily/Ribonuclease H"/>
    <property type="match status" value="1"/>
</dbReference>
<protein>
    <submittedName>
        <fullName evidence="3">Uncharacterized protein LOC116214484</fullName>
    </submittedName>
</protein>
<dbReference type="GO" id="GO:0003676">
    <property type="term" value="F:nucleic acid binding"/>
    <property type="evidence" value="ECO:0007669"/>
    <property type="project" value="InterPro"/>
</dbReference>
<dbReference type="GO" id="GO:0004523">
    <property type="term" value="F:RNA-DNA hybrid ribonuclease activity"/>
    <property type="evidence" value="ECO:0007669"/>
    <property type="project" value="InterPro"/>
</dbReference>
<reference evidence="2" key="1">
    <citation type="journal article" date="2020" name="Plant Biotechnol. J.">
        <title>The pomegranate (Punica granatum L.) draft genome dissects genetic divergence between soft- and hard-seeded cultivars.</title>
        <authorList>
            <person name="Luo X."/>
            <person name="Li H."/>
            <person name="Wu Z."/>
            <person name="Yao W."/>
            <person name="Zhao P."/>
            <person name="Cao D."/>
            <person name="Yu H."/>
            <person name="Li K."/>
            <person name="Poudel K."/>
            <person name="Zhao D."/>
            <person name="Zhang F."/>
            <person name="Xia X."/>
            <person name="Chen L."/>
            <person name="Wang Q."/>
            <person name="Jing D."/>
            <person name="Cao S."/>
        </authorList>
    </citation>
    <scope>NUCLEOTIDE SEQUENCE [LARGE SCALE GENOMIC DNA]</scope>
    <source>
        <strain evidence="2">cv. Tunisia</strain>
    </source>
</reference>
<keyword evidence="2" id="KW-1185">Reference proteome</keyword>
<dbReference type="OrthoDB" id="1752183at2759"/>
<name>A0A6P8EK93_PUNGR</name>
<dbReference type="InterPro" id="IPR002156">
    <property type="entry name" value="RNaseH_domain"/>
</dbReference>
<dbReference type="InterPro" id="IPR012337">
    <property type="entry name" value="RNaseH-like_sf"/>
</dbReference>
<dbReference type="GeneID" id="116214484"/>
<proteinExistence type="predicted"/>
<dbReference type="AlphaFoldDB" id="A0A6P8EK93"/>
<dbReference type="PANTHER" id="PTHR47723:SF19">
    <property type="entry name" value="POLYNUCLEOTIDYL TRANSFERASE, RIBONUCLEASE H-LIKE SUPERFAMILY PROTEIN"/>
    <property type="match status" value="1"/>
</dbReference>
<dbReference type="Pfam" id="PF13456">
    <property type="entry name" value="RVT_3"/>
    <property type="match status" value="1"/>
</dbReference>
<dbReference type="SUPFAM" id="SSF53098">
    <property type="entry name" value="Ribonuclease H-like"/>
    <property type="match status" value="1"/>
</dbReference>
<dbReference type="InterPro" id="IPR044730">
    <property type="entry name" value="RNase_H-like_dom_plant"/>
</dbReference>
<gene>
    <name evidence="3" type="primary">LOC116214484</name>
</gene>
<dbReference type="InterPro" id="IPR036397">
    <property type="entry name" value="RNaseH_sf"/>
</dbReference>
<evidence type="ECO:0000313" key="2">
    <source>
        <dbReference type="Proteomes" id="UP000515151"/>
    </source>
</evidence>
<organism evidence="2 3">
    <name type="scientific">Punica granatum</name>
    <name type="common">Pomegranate</name>
    <dbReference type="NCBI Taxonomy" id="22663"/>
    <lineage>
        <taxon>Eukaryota</taxon>
        <taxon>Viridiplantae</taxon>
        <taxon>Streptophyta</taxon>
        <taxon>Embryophyta</taxon>
        <taxon>Tracheophyta</taxon>
        <taxon>Spermatophyta</taxon>
        <taxon>Magnoliopsida</taxon>
        <taxon>eudicotyledons</taxon>
        <taxon>Gunneridae</taxon>
        <taxon>Pentapetalae</taxon>
        <taxon>rosids</taxon>
        <taxon>malvids</taxon>
        <taxon>Myrtales</taxon>
        <taxon>Lythraceae</taxon>
        <taxon>Punica</taxon>
    </lineage>
</organism>
<dbReference type="PANTHER" id="PTHR47723">
    <property type="entry name" value="OS05G0353850 PROTEIN"/>
    <property type="match status" value="1"/>
</dbReference>
<dbReference type="CDD" id="cd06222">
    <property type="entry name" value="RNase_H_like"/>
    <property type="match status" value="1"/>
</dbReference>
<dbReference type="InterPro" id="IPR053151">
    <property type="entry name" value="RNase_H-like"/>
</dbReference>
<sequence>MTGAGDLIQDSLGRWIKGYRMNLGIKTSLIAELKALQQGLILARDCHMQRLIVELDAKLIIGWVWGNSPNVAITNLIVNHGMLCQEFEAVLPKHAYREANKCTNHLANVGTNMNEYSVT</sequence>
<reference evidence="3" key="2">
    <citation type="submission" date="2025-08" db="UniProtKB">
        <authorList>
            <consortium name="RefSeq"/>
        </authorList>
    </citation>
    <scope>IDENTIFICATION</scope>
    <source>
        <tissue evidence="3">Leaf</tissue>
    </source>
</reference>
<evidence type="ECO:0000313" key="3">
    <source>
        <dbReference type="RefSeq" id="XP_031405746.1"/>
    </source>
</evidence>
<evidence type="ECO:0000259" key="1">
    <source>
        <dbReference type="Pfam" id="PF13456"/>
    </source>
</evidence>
<accession>A0A6P8EK93</accession>
<dbReference type="Proteomes" id="UP000515151">
    <property type="component" value="Chromosome 7"/>
</dbReference>
<dbReference type="RefSeq" id="XP_031405746.1">
    <property type="nucleotide sequence ID" value="XM_031549886.1"/>
</dbReference>